<protein>
    <submittedName>
        <fullName evidence="2">Uncharacterized protein</fullName>
    </submittedName>
</protein>
<name>A0A0J8D6L2_CLOCY</name>
<dbReference type="PATRIC" id="fig|1121307.3.peg.1340"/>
<evidence type="ECO:0000313" key="2">
    <source>
        <dbReference type="EMBL" id="KMT21720.1"/>
    </source>
</evidence>
<dbReference type="OrthoDB" id="1757485at2"/>
<feature type="transmembrane region" description="Helical" evidence="1">
    <location>
        <begin position="9"/>
        <end position="27"/>
    </location>
</feature>
<dbReference type="Proteomes" id="UP000036756">
    <property type="component" value="Unassembled WGS sequence"/>
</dbReference>
<accession>A0A0J8D6L2</accession>
<keyword evidence="1" id="KW-0472">Membrane</keyword>
<keyword evidence="1" id="KW-1133">Transmembrane helix</keyword>
<comment type="caution">
    <text evidence="2">The sequence shown here is derived from an EMBL/GenBank/DDBJ whole genome shotgun (WGS) entry which is preliminary data.</text>
</comment>
<evidence type="ECO:0000256" key="1">
    <source>
        <dbReference type="SAM" id="Phobius"/>
    </source>
</evidence>
<keyword evidence="3" id="KW-1185">Reference proteome</keyword>
<gene>
    <name evidence="2" type="ORF">CLCY_2c04820</name>
</gene>
<dbReference type="RefSeq" id="WP_048571135.1">
    <property type="nucleotide sequence ID" value="NZ_LFVU01000027.1"/>
</dbReference>
<keyword evidence="1" id="KW-0812">Transmembrane</keyword>
<dbReference type="EMBL" id="LFVU01000027">
    <property type="protein sequence ID" value="KMT21720.1"/>
    <property type="molecule type" value="Genomic_DNA"/>
</dbReference>
<organism evidence="2 3">
    <name type="scientific">Clostridium cylindrosporum DSM 605</name>
    <dbReference type="NCBI Taxonomy" id="1121307"/>
    <lineage>
        <taxon>Bacteria</taxon>
        <taxon>Bacillati</taxon>
        <taxon>Bacillota</taxon>
        <taxon>Clostridia</taxon>
        <taxon>Eubacteriales</taxon>
        <taxon>Clostridiaceae</taxon>
        <taxon>Clostridium</taxon>
    </lineage>
</organism>
<dbReference type="STRING" id="1121307.CLCY_2c04820"/>
<proteinExistence type="predicted"/>
<reference evidence="2 3" key="1">
    <citation type="submission" date="2015-06" db="EMBL/GenBank/DDBJ databases">
        <title>Draft genome sequence of the purine-degrading Clostridium cylindrosporum HC-1 (DSM 605).</title>
        <authorList>
            <person name="Poehlein A."/>
            <person name="Schiel-Bengelsdorf B."/>
            <person name="Bengelsdorf F."/>
            <person name="Daniel R."/>
            <person name="Duerre P."/>
        </authorList>
    </citation>
    <scope>NUCLEOTIDE SEQUENCE [LARGE SCALE GENOMIC DNA]</scope>
    <source>
        <strain evidence="2 3">DSM 605</strain>
    </source>
</reference>
<sequence length="69" mass="7735">MVNILDKKFILGLGVGLVVATMIISLFPKSTISDVKVEKRARDMGMKYPDEIKAFFKNDESIKGEKKSD</sequence>
<dbReference type="AlphaFoldDB" id="A0A0J8D6L2"/>
<evidence type="ECO:0000313" key="3">
    <source>
        <dbReference type="Proteomes" id="UP000036756"/>
    </source>
</evidence>